<accession>W1PE07</accession>
<keyword evidence="5 6" id="KW-0472">Membrane</keyword>
<dbReference type="OMA" id="YSARLMM"/>
<organism evidence="8 9">
    <name type="scientific">Amborella trichopoda</name>
    <dbReference type="NCBI Taxonomy" id="13333"/>
    <lineage>
        <taxon>Eukaryota</taxon>
        <taxon>Viridiplantae</taxon>
        <taxon>Streptophyta</taxon>
        <taxon>Embryophyta</taxon>
        <taxon>Tracheophyta</taxon>
        <taxon>Spermatophyta</taxon>
        <taxon>Magnoliopsida</taxon>
        <taxon>Amborellales</taxon>
        <taxon>Amborellaceae</taxon>
        <taxon>Amborella</taxon>
    </lineage>
</organism>
<feature type="transmembrane region" description="Helical" evidence="6">
    <location>
        <begin position="186"/>
        <end position="204"/>
    </location>
</feature>
<sequence length="304" mass="33640">MKAWFPSVSMVGQQVAFGISNVLCKAAFESGLNFYTLIVYRQILATLLLFPAAYLVERKTRPPLTRPIFFKLCLLALCGYTVAQNAYFAGLFYSSPTVTSAMNNLCPAITFILAIIFRMEKVNTKTHRGQAKVLGTLICLGGAMTFIFYKGYLFPPLKDSSIDIHGLNSHSGATHAKSDWVKGSSFVILAMLCWSVFLILLTSLCKDYPAPLSMNAWIFCFVVIQSAAVAVIFERTASPWALDWDLKLLAYVYNGVLVSAIGYSLQTWCISKKGPVFVALFFPLQLIIAAILSALILRERLHLG</sequence>
<keyword evidence="4 6" id="KW-1133">Transmembrane helix</keyword>
<feature type="domain" description="EamA" evidence="7">
    <location>
        <begin position="15"/>
        <end position="144"/>
    </location>
</feature>
<feature type="transmembrane region" description="Helical" evidence="6">
    <location>
        <begin position="131"/>
        <end position="149"/>
    </location>
</feature>
<evidence type="ECO:0000313" key="8">
    <source>
        <dbReference type="EMBL" id="ERN08157.1"/>
    </source>
</evidence>
<comment type="subcellular location">
    <subcellularLocation>
        <location evidence="1 6">Membrane</location>
        <topology evidence="1 6">Multi-pass membrane protein</topology>
    </subcellularLocation>
</comment>
<dbReference type="Pfam" id="PF00892">
    <property type="entry name" value="EamA"/>
    <property type="match status" value="2"/>
</dbReference>
<dbReference type="InterPro" id="IPR000620">
    <property type="entry name" value="EamA_dom"/>
</dbReference>
<evidence type="ECO:0000259" key="7">
    <source>
        <dbReference type="Pfam" id="PF00892"/>
    </source>
</evidence>
<dbReference type="InterPro" id="IPR030184">
    <property type="entry name" value="WAT1-related"/>
</dbReference>
<dbReference type="SUPFAM" id="SSF103481">
    <property type="entry name" value="Multidrug resistance efflux transporter EmrE"/>
    <property type="match status" value="2"/>
</dbReference>
<feature type="transmembrane region" description="Helical" evidence="6">
    <location>
        <begin position="277"/>
        <end position="297"/>
    </location>
</feature>
<dbReference type="GO" id="GO:0022857">
    <property type="term" value="F:transmembrane transporter activity"/>
    <property type="evidence" value="ECO:0007669"/>
    <property type="project" value="InterPro"/>
</dbReference>
<feature type="transmembrane region" description="Helical" evidence="6">
    <location>
        <begin position="68"/>
        <end position="89"/>
    </location>
</feature>
<dbReference type="AlphaFoldDB" id="W1PE07"/>
<feature type="transmembrane region" description="Helical" evidence="6">
    <location>
        <begin position="101"/>
        <end position="119"/>
    </location>
</feature>
<dbReference type="HOGENOM" id="CLU_025359_1_1_1"/>
<feature type="transmembrane region" description="Helical" evidence="6">
    <location>
        <begin position="248"/>
        <end position="265"/>
    </location>
</feature>
<feature type="transmembrane region" description="Helical" evidence="6">
    <location>
        <begin position="216"/>
        <end position="233"/>
    </location>
</feature>
<comment type="similarity">
    <text evidence="2 6">Belongs to the drug/metabolite transporter (DMT) superfamily. Plant drug/metabolite exporter (P-DME) (TC 2.A.7.4) family.</text>
</comment>
<dbReference type="PANTHER" id="PTHR31218">
    <property type="entry name" value="WAT1-RELATED PROTEIN"/>
    <property type="match status" value="1"/>
</dbReference>
<dbReference type="Gramene" id="ERN08157">
    <property type="protein sequence ID" value="ERN08157"/>
    <property type="gene ID" value="AMTR_s00018p00134030"/>
</dbReference>
<evidence type="ECO:0000313" key="9">
    <source>
        <dbReference type="Proteomes" id="UP000017836"/>
    </source>
</evidence>
<name>W1PE07_AMBTC</name>
<dbReference type="InterPro" id="IPR037185">
    <property type="entry name" value="EmrE-like"/>
</dbReference>
<evidence type="ECO:0000256" key="3">
    <source>
        <dbReference type="ARBA" id="ARBA00022692"/>
    </source>
</evidence>
<protein>
    <recommendedName>
        <fullName evidence="6">WAT1-related protein</fullName>
    </recommendedName>
</protein>
<gene>
    <name evidence="8" type="ORF">AMTR_s00018p00134030</name>
</gene>
<evidence type="ECO:0000256" key="5">
    <source>
        <dbReference type="ARBA" id="ARBA00023136"/>
    </source>
</evidence>
<reference evidence="9" key="1">
    <citation type="journal article" date="2013" name="Science">
        <title>The Amborella genome and the evolution of flowering plants.</title>
        <authorList>
            <consortium name="Amborella Genome Project"/>
        </authorList>
    </citation>
    <scope>NUCLEOTIDE SEQUENCE [LARGE SCALE GENOMIC DNA]</scope>
</reference>
<feature type="non-terminal residue" evidence="8">
    <location>
        <position position="304"/>
    </location>
</feature>
<evidence type="ECO:0000256" key="1">
    <source>
        <dbReference type="ARBA" id="ARBA00004141"/>
    </source>
</evidence>
<evidence type="ECO:0000256" key="6">
    <source>
        <dbReference type="RuleBase" id="RU363077"/>
    </source>
</evidence>
<proteinExistence type="inferred from homology"/>
<dbReference type="GO" id="GO:0005886">
    <property type="term" value="C:plasma membrane"/>
    <property type="evidence" value="ECO:0000318"/>
    <property type="project" value="GO_Central"/>
</dbReference>
<keyword evidence="3 6" id="KW-0812">Transmembrane</keyword>
<feature type="transmembrane region" description="Helical" evidence="6">
    <location>
        <begin position="34"/>
        <end position="56"/>
    </location>
</feature>
<dbReference type="EMBL" id="KI393569">
    <property type="protein sequence ID" value="ERN08157.1"/>
    <property type="molecule type" value="Genomic_DNA"/>
</dbReference>
<evidence type="ECO:0000256" key="2">
    <source>
        <dbReference type="ARBA" id="ARBA00007635"/>
    </source>
</evidence>
<dbReference type="eggNOG" id="ENOG502QRHH">
    <property type="taxonomic scope" value="Eukaryota"/>
</dbReference>
<keyword evidence="9" id="KW-1185">Reference proteome</keyword>
<feature type="domain" description="EamA" evidence="7">
    <location>
        <begin position="182"/>
        <end position="303"/>
    </location>
</feature>
<dbReference type="Proteomes" id="UP000017836">
    <property type="component" value="Unassembled WGS sequence"/>
</dbReference>
<evidence type="ECO:0000256" key="4">
    <source>
        <dbReference type="ARBA" id="ARBA00022989"/>
    </source>
</evidence>